<feature type="domain" description="PRTase associated wHTH" evidence="1">
    <location>
        <begin position="2"/>
        <end position="61"/>
    </location>
</feature>
<evidence type="ECO:0000313" key="2">
    <source>
        <dbReference type="EMBL" id="PVE62022.1"/>
    </source>
</evidence>
<proteinExistence type="predicted"/>
<accession>A0A2T7VYZ4</accession>
<dbReference type="EMBL" id="QDFT01000063">
    <property type="protein sequence ID" value="PVE62022.1"/>
    <property type="molecule type" value="Genomic_DNA"/>
</dbReference>
<reference evidence="2 3" key="1">
    <citation type="submission" date="2018-04" db="EMBL/GenBank/DDBJ databases">
        <authorList>
            <person name="Go L.Y."/>
            <person name="Mitchell J.A."/>
        </authorList>
    </citation>
    <scope>NUCLEOTIDE SEQUENCE [LARGE SCALE GENOMIC DNA]</scope>
    <source>
        <strain evidence="2 3">TPD7010</strain>
    </source>
</reference>
<evidence type="ECO:0000259" key="1">
    <source>
        <dbReference type="Pfam" id="PF24409"/>
    </source>
</evidence>
<gene>
    <name evidence="2" type="ORF">DC432_14960</name>
</gene>
<dbReference type="Pfam" id="PF24409">
    <property type="entry name" value="wHTH-PRTase_assc"/>
    <property type="match status" value="1"/>
</dbReference>
<sequence length="61" mass="6859">MNQAEVDGLLAYLLTEGWIDSANKVTERGIAELAAGKRRPRRVEPQQISVTSIPYYPESLR</sequence>
<dbReference type="AlphaFoldDB" id="A0A2T7VYZ4"/>
<dbReference type="InterPro" id="IPR057055">
    <property type="entry name" value="wHTH-PRTase_assoc"/>
</dbReference>
<name>A0A2T7VYZ4_MICTE</name>
<protein>
    <recommendedName>
        <fullName evidence="1">PRTase associated wHTH domain-containing protein</fullName>
    </recommendedName>
</protein>
<dbReference type="Proteomes" id="UP000244649">
    <property type="component" value="Unassembled WGS sequence"/>
</dbReference>
<evidence type="ECO:0000313" key="3">
    <source>
        <dbReference type="Proteomes" id="UP000244649"/>
    </source>
</evidence>
<organism evidence="2 3">
    <name type="scientific">Microbacterium testaceum</name>
    <name type="common">Aureobacterium testaceum</name>
    <name type="synonym">Brevibacterium testaceum</name>
    <dbReference type="NCBI Taxonomy" id="2033"/>
    <lineage>
        <taxon>Bacteria</taxon>
        <taxon>Bacillati</taxon>
        <taxon>Actinomycetota</taxon>
        <taxon>Actinomycetes</taxon>
        <taxon>Micrococcales</taxon>
        <taxon>Microbacteriaceae</taxon>
        <taxon>Microbacterium</taxon>
    </lineage>
</organism>
<comment type="caution">
    <text evidence="2">The sequence shown here is derived from an EMBL/GenBank/DDBJ whole genome shotgun (WGS) entry which is preliminary data.</text>
</comment>